<proteinExistence type="predicted"/>
<dbReference type="Proteomes" id="UP000487117">
    <property type="component" value="Unassembled WGS sequence"/>
</dbReference>
<name>A0A7V8FDK6_STEMA</name>
<reference evidence="4" key="1">
    <citation type="journal article" date="2020" name="MBio">
        <title>Horizontal gene transfer to a defensive symbiont with a reduced genome amongst a multipartite beetle microbiome.</title>
        <authorList>
            <person name="Waterworth S.C."/>
            <person name="Florez L.V."/>
            <person name="Rees E.R."/>
            <person name="Hertweck C."/>
            <person name="Kaltenpoth M."/>
            <person name="Kwan J.C."/>
        </authorList>
    </citation>
    <scope>NUCLEOTIDE SEQUENCE [LARGE SCALE GENOMIC DNA]</scope>
</reference>
<organism evidence="3 4">
    <name type="scientific">Stenotrophomonas maltophilia</name>
    <name type="common">Pseudomonas maltophilia</name>
    <name type="synonym">Xanthomonas maltophilia</name>
    <dbReference type="NCBI Taxonomy" id="40324"/>
    <lineage>
        <taxon>Bacteria</taxon>
        <taxon>Pseudomonadati</taxon>
        <taxon>Pseudomonadota</taxon>
        <taxon>Gammaproteobacteria</taxon>
        <taxon>Lysobacterales</taxon>
        <taxon>Lysobacteraceae</taxon>
        <taxon>Stenotrophomonas</taxon>
        <taxon>Stenotrophomonas maltophilia group</taxon>
    </lineage>
</organism>
<accession>A0A7V8FDK6</accession>
<evidence type="ECO:0000313" key="3">
    <source>
        <dbReference type="EMBL" id="KAF1013269.1"/>
    </source>
</evidence>
<dbReference type="InterPro" id="IPR013096">
    <property type="entry name" value="Cupin_2"/>
</dbReference>
<comment type="caution">
    <text evidence="3">The sequence shown here is derived from an EMBL/GenBank/DDBJ whole genome shotgun (WGS) entry which is preliminary data.</text>
</comment>
<feature type="chain" id="PRO_5031555859" description="Cupin type-2 domain-containing protein" evidence="1">
    <location>
        <begin position="32"/>
        <end position="162"/>
    </location>
</feature>
<dbReference type="EMBL" id="WNDS01000005">
    <property type="protein sequence ID" value="KAF1013269.1"/>
    <property type="molecule type" value="Genomic_DNA"/>
</dbReference>
<feature type="domain" description="Cupin type-2" evidence="2">
    <location>
        <begin position="84"/>
        <end position="146"/>
    </location>
</feature>
<gene>
    <name evidence="3" type="ORF">GAK31_03418</name>
</gene>
<evidence type="ECO:0000313" key="4">
    <source>
        <dbReference type="Proteomes" id="UP000487117"/>
    </source>
</evidence>
<dbReference type="AlphaFoldDB" id="A0A7V8FDK6"/>
<evidence type="ECO:0000259" key="2">
    <source>
        <dbReference type="Pfam" id="PF07883"/>
    </source>
</evidence>
<dbReference type="Gene3D" id="2.60.120.10">
    <property type="entry name" value="Jelly Rolls"/>
    <property type="match status" value="1"/>
</dbReference>
<protein>
    <recommendedName>
        <fullName evidence="2">Cupin type-2 domain-containing protein</fullName>
    </recommendedName>
</protein>
<feature type="signal peptide" evidence="1">
    <location>
        <begin position="1"/>
        <end position="31"/>
    </location>
</feature>
<evidence type="ECO:0000256" key="1">
    <source>
        <dbReference type="SAM" id="SignalP"/>
    </source>
</evidence>
<dbReference type="InterPro" id="IPR014710">
    <property type="entry name" value="RmlC-like_jellyroll"/>
</dbReference>
<keyword evidence="1" id="KW-0732">Signal</keyword>
<dbReference type="InterPro" id="IPR011051">
    <property type="entry name" value="RmlC_Cupin_sf"/>
</dbReference>
<sequence>MNLTVFQTPAARRLPLLLAAVLAAGAAACSAAPAPTIALDGHAVSLPADQLRWYHVPGTDGAVSYANTQGDILSDGKGFYSAFARFKAGTDNGLHTHRQTLPTVVLSGTFYARIDGKETLYPAGSFYNLPANLVHESGCTAGEDCLLFQYQANNFDLVPAPP</sequence>
<dbReference type="SUPFAM" id="SSF51182">
    <property type="entry name" value="RmlC-like cupins"/>
    <property type="match status" value="1"/>
</dbReference>
<dbReference type="Pfam" id="PF07883">
    <property type="entry name" value="Cupin_2"/>
    <property type="match status" value="1"/>
</dbReference>